<evidence type="ECO:0000259" key="2">
    <source>
        <dbReference type="Pfam" id="PF00582"/>
    </source>
</evidence>
<evidence type="ECO:0000256" key="1">
    <source>
        <dbReference type="ARBA" id="ARBA00008791"/>
    </source>
</evidence>
<feature type="domain" description="UspA" evidence="2">
    <location>
        <begin position="152"/>
        <end position="270"/>
    </location>
</feature>
<dbReference type="Proteomes" id="UP001589773">
    <property type="component" value="Unassembled WGS sequence"/>
</dbReference>
<dbReference type="Pfam" id="PF00582">
    <property type="entry name" value="Usp"/>
    <property type="match status" value="1"/>
</dbReference>
<gene>
    <name evidence="3" type="ORF">ACFFJK_01035</name>
</gene>
<dbReference type="Gene3D" id="3.40.50.620">
    <property type="entry name" value="HUPs"/>
    <property type="match status" value="2"/>
</dbReference>
<dbReference type="CDD" id="cd00293">
    <property type="entry name" value="USP-like"/>
    <property type="match status" value="1"/>
</dbReference>
<name>A0ABV6FBK6_9BURK</name>
<sequence length="307" mass="33434">MRRINRILLAIHQAQPGRVELRASLLGPQLDIGSFDVIAVKRACTGMRGATTTFSHVQVDGNRLSALVDGQPRLLGAGVFPDELENVWTVQRGNPADVIAGTAERIGADLTLLAGAGRPALPQWVRPARNADVIRLCRSPVLLVHTEPRDVYRSVVVATDFSRASLSAARTAALLAPAARFVFVHACPLPGELMMMRELELPVRAIRGCQDHSAAAVRRRLDEFVDLFLQDLPAGEREVHVGRPCHVIEECAQRHDADLVVLGRGATHPGARLSVSKLMPKLLDEGRRDLLVGPDHFGDDTDRRLAA</sequence>
<evidence type="ECO:0000313" key="3">
    <source>
        <dbReference type="EMBL" id="MFC0250460.1"/>
    </source>
</evidence>
<dbReference type="InterPro" id="IPR006016">
    <property type="entry name" value="UspA"/>
</dbReference>
<dbReference type="InterPro" id="IPR014729">
    <property type="entry name" value="Rossmann-like_a/b/a_fold"/>
</dbReference>
<evidence type="ECO:0000313" key="4">
    <source>
        <dbReference type="Proteomes" id="UP001589773"/>
    </source>
</evidence>
<comment type="similarity">
    <text evidence="1">Belongs to the universal stress protein A family.</text>
</comment>
<dbReference type="PANTHER" id="PTHR46268">
    <property type="entry name" value="STRESS RESPONSE PROTEIN NHAX"/>
    <property type="match status" value="1"/>
</dbReference>
<keyword evidence="4" id="KW-1185">Reference proteome</keyword>
<reference evidence="3 4" key="1">
    <citation type="submission" date="2024-09" db="EMBL/GenBank/DDBJ databases">
        <authorList>
            <person name="Sun Q."/>
            <person name="Mori K."/>
        </authorList>
    </citation>
    <scope>NUCLEOTIDE SEQUENCE [LARGE SCALE GENOMIC DNA]</scope>
    <source>
        <strain evidence="3 4">CCM 7792</strain>
    </source>
</reference>
<dbReference type="EMBL" id="JBHLWP010000001">
    <property type="protein sequence ID" value="MFC0250460.1"/>
    <property type="molecule type" value="Genomic_DNA"/>
</dbReference>
<accession>A0ABV6FBK6</accession>
<comment type="caution">
    <text evidence="3">The sequence shown here is derived from an EMBL/GenBank/DDBJ whole genome shotgun (WGS) entry which is preliminary data.</text>
</comment>
<proteinExistence type="inferred from homology"/>
<protein>
    <submittedName>
        <fullName evidence="3">Universal stress protein</fullName>
    </submittedName>
</protein>
<dbReference type="SUPFAM" id="SSF52402">
    <property type="entry name" value="Adenine nucleotide alpha hydrolases-like"/>
    <property type="match status" value="2"/>
</dbReference>
<dbReference type="RefSeq" id="WP_379677211.1">
    <property type="nucleotide sequence ID" value="NZ_JBHLWP010000001.1"/>
</dbReference>
<dbReference type="PANTHER" id="PTHR46268:SF6">
    <property type="entry name" value="UNIVERSAL STRESS PROTEIN UP12"/>
    <property type="match status" value="1"/>
</dbReference>
<organism evidence="3 4">
    <name type="scientific">Massilia consociata</name>
    <dbReference type="NCBI Taxonomy" id="760117"/>
    <lineage>
        <taxon>Bacteria</taxon>
        <taxon>Pseudomonadati</taxon>
        <taxon>Pseudomonadota</taxon>
        <taxon>Betaproteobacteria</taxon>
        <taxon>Burkholderiales</taxon>
        <taxon>Oxalobacteraceae</taxon>
        <taxon>Telluria group</taxon>
        <taxon>Massilia</taxon>
    </lineage>
</organism>